<keyword evidence="1" id="KW-0408">Iron</keyword>
<evidence type="ECO:0000259" key="2">
    <source>
        <dbReference type="SMART" id="SM00899"/>
    </source>
</evidence>
<evidence type="ECO:0000313" key="3">
    <source>
        <dbReference type="EMBL" id="SVD69360.1"/>
    </source>
</evidence>
<dbReference type="Gene3D" id="2.30.30.90">
    <property type="match status" value="1"/>
</dbReference>
<reference evidence="3" key="1">
    <citation type="submission" date="2018-05" db="EMBL/GenBank/DDBJ databases">
        <authorList>
            <person name="Lanie J.A."/>
            <person name="Ng W.-L."/>
            <person name="Kazmierczak K.M."/>
            <person name="Andrzejewski T.M."/>
            <person name="Davidsen T.M."/>
            <person name="Wayne K.J."/>
            <person name="Tettelin H."/>
            <person name="Glass J.I."/>
            <person name="Rusch D."/>
            <person name="Podicherti R."/>
            <person name="Tsui H.-C.T."/>
            <person name="Winkler M.E."/>
        </authorList>
    </citation>
    <scope>NUCLEOTIDE SEQUENCE</scope>
</reference>
<dbReference type="InterPro" id="IPR038157">
    <property type="entry name" value="FeoA_core_dom"/>
</dbReference>
<dbReference type="InterPro" id="IPR008988">
    <property type="entry name" value="Transcriptional_repressor_C"/>
</dbReference>
<feature type="domain" description="Ferrous iron transporter FeoA-like" evidence="2">
    <location>
        <begin position="41"/>
        <end position="112"/>
    </location>
</feature>
<organism evidence="3">
    <name type="scientific">marine metagenome</name>
    <dbReference type="NCBI Taxonomy" id="408172"/>
    <lineage>
        <taxon>unclassified sequences</taxon>
        <taxon>metagenomes</taxon>
        <taxon>ecological metagenomes</taxon>
    </lineage>
</organism>
<evidence type="ECO:0000256" key="1">
    <source>
        <dbReference type="ARBA" id="ARBA00023004"/>
    </source>
</evidence>
<protein>
    <recommendedName>
        <fullName evidence="2">Ferrous iron transporter FeoA-like domain-containing protein</fullName>
    </recommendedName>
</protein>
<dbReference type="AlphaFoldDB" id="A0A382XEX0"/>
<dbReference type="SMART" id="SM00899">
    <property type="entry name" value="FeoA"/>
    <property type="match status" value="1"/>
</dbReference>
<dbReference type="GO" id="GO:0046914">
    <property type="term" value="F:transition metal ion binding"/>
    <property type="evidence" value="ECO:0007669"/>
    <property type="project" value="InterPro"/>
</dbReference>
<dbReference type="InterPro" id="IPR007167">
    <property type="entry name" value="Fe-transptr_FeoA-like"/>
</dbReference>
<dbReference type="EMBL" id="UINC01167067">
    <property type="protein sequence ID" value="SVD69360.1"/>
    <property type="molecule type" value="Genomic_DNA"/>
</dbReference>
<sequence length="116" mass="12803">MYGRILESEFHSHHVLILVIKETAGTMEPEKTVITNVSSDLRLGEVQISQEVELVSIDLPDDQAEPLFERGFLPGCRLCPIRSSPSGDPIVDVDGSQVALRREVANCLCVRTLSDL</sequence>
<accession>A0A382XEX0</accession>
<name>A0A382XEX0_9ZZZZ</name>
<proteinExistence type="predicted"/>
<dbReference type="SUPFAM" id="SSF50037">
    <property type="entry name" value="C-terminal domain of transcriptional repressors"/>
    <property type="match status" value="1"/>
</dbReference>
<gene>
    <name evidence="3" type="ORF">METZ01_LOCUS422214</name>
</gene>
<dbReference type="Pfam" id="PF04023">
    <property type="entry name" value="FeoA"/>
    <property type="match status" value="1"/>
</dbReference>